<dbReference type="Gene3D" id="3.40.50.2300">
    <property type="match status" value="1"/>
</dbReference>
<dbReference type="CDD" id="cd00082">
    <property type="entry name" value="HisKA"/>
    <property type="match status" value="1"/>
</dbReference>
<dbReference type="SMART" id="SM00448">
    <property type="entry name" value="REC"/>
    <property type="match status" value="1"/>
</dbReference>
<evidence type="ECO:0000256" key="1">
    <source>
        <dbReference type="ARBA" id="ARBA00000085"/>
    </source>
</evidence>
<dbReference type="Pfam" id="PF00072">
    <property type="entry name" value="Response_reg"/>
    <property type="match status" value="1"/>
</dbReference>
<dbReference type="InterPro" id="IPR003594">
    <property type="entry name" value="HATPase_dom"/>
</dbReference>
<evidence type="ECO:0000313" key="12">
    <source>
        <dbReference type="Proteomes" id="UP000323119"/>
    </source>
</evidence>
<dbReference type="EMBL" id="VVUY01000010">
    <property type="protein sequence ID" value="KAA2558909.1"/>
    <property type="molecule type" value="Genomic_DNA"/>
</dbReference>
<proteinExistence type="predicted"/>
<feature type="domain" description="Histidine kinase" evidence="9">
    <location>
        <begin position="859"/>
        <end position="1073"/>
    </location>
</feature>
<dbReference type="InterPro" id="IPR005467">
    <property type="entry name" value="His_kinase_dom"/>
</dbReference>
<dbReference type="PROSITE" id="PS01124">
    <property type="entry name" value="HTH_ARAC_FAMILY_2"/>
    <property type="match status" value="1"/>
</dbReference>
<dbReference type="InterPro" id="IPR018060">
    <property type="entry name" value="HTH_AraC"/>
</dbReference>
<evidence type="ECO:0000259" key="9">
    <source>
        <dbReference type="PROSITE" id="PS50109"/>
    </source>
</evidence>
<evidence type="ECO:0000256" key="5">
    <source>
        <dbReference type="ARBA" id="ARBA00023163"/>
    </source>
</evidence>
<comment type="caution">
    <text evidence="11">The sequence shown here is derived from an EMBL/GenBank/DDBJ whole genome shotgun (WGS) entry which is preliminary data.</text>
</comment>
<evidence type="ECO:0000256" key="3">
    <source>
        <dbReference type="ARBA" id="ARBA00022553"/>
    </source>
</evidence>
<dbReference type="Pfam" id="PF12833">
    <property type="entry name" value="HTH_18"/>
    <property type="match status" value="1"/>
</dbReference>
<dbReference type="InterPro" id="IPR001789">
    <property type="entry name" value="Sig_transdc_resp-reg_receiver"/>
</dbReference>
<sequence>MHRRFLISRFFIVCIGFVLSEIQIVAAESFPQVRFTPLPSDILPSNEVRKLYQDSDGYIWIPTYNGLARYDGYGAITYGMRDVSNGLFNTFVNVVAEDHDKNLWIGTEHGLFRLDKVSGNIVADEYPELADCNIAVILCDTGNGIWIGGDKGLFRKNALDRNFHPVPISNSAGRPVKAVTSIIKDDKLNLWIAAFDQGLLRYDIREDRAYACDDAVLRKAHVLARDVAGNIWVGTWGAGVVRLVNPLAPGPTRYVHYKHVPGRTHSLLDDIIYDIEENPEQNTIWIGGRSGLSILHDIDNPDSFQNFFPGDNVGDLPYNEVNSILRTRDGLMWIGLLGGGVCKVQTSGTKFESDRLEPIRTRYNTSSVRSMYYAGNGDFWFGLLDFGLIKYNIRSGKIVDYHEHPDLKSLPYTSTVNTIIRRSTTGELYFGTQNAGIWVYNETQHKVRQINHFNQPNFLDDCVIALCEDTHGNLWIGSRLGIYVESADGRFHTAAEWLGYATPFDQTYVFDICCDKAGDVWIASNGQGILHIRTADGTWRQYTRDNGMISDHVYCLQADDTGCIWAGTFADGLAVRIPSEGSFKAVSAFPNLENKGIGNIARDENGRMWITTNNSVFSFSPDSLGNPEHINTYIISADMQSFFFNRNASAQVDYGRIAFGGSNGLMIFTGNRTQPHQTRLPIVLTDFKVHNRSLRTIPARERSRISLRDIDYTDAVTLTHDRNNFFIEFSMLSYANPRDHIFRYRLDGFDKEYVTADSHHRFASYSNLSPGTYTFRLQAAGENGVWSSNERTLTVRILPAPWLSWWAWTIYSVLLLVLAYGVVRFLRYRLRLRQEVQISKLERQKTEELNHAKLQFFTNVTHELMTPLTIILTSLQNLNNGTGDNQTLYGVMSANATRLMRLIQQILEFRKVESGNLKIRVSHGDVVGFVRRCVEAFAPLVARKQLKVYFRASSEQVDGWFDPDKLDKIVYNLLSNAAKYTPDKGEIIIRIETGDDCSVCISVANSGELMTQQTIDGLFRRFYDGNYRKHHTIGTGIGLSLVKDLTDLHRGSIRVSSDEQDGNCFRITLPIGRDAYTEEEIDDDTGDDAAEKIYEGAGEFVPVQPDAAMTDTPSRTRTDHTLLVVDDNEELLLLISNLLAPYFRIETASDGEEALRILSRQPVDLVVSDIMMPGMDGIELCRRIKQTFEYCHIPVILLTAKNADESRIEGYNSGADGYVTKPFNLQLLYAQIVNQLRKLEIRGLHFRNQPVFEVEKLEYTSMDEKFMRQAMACVNAHIDDCEFAQADFTREMNMSRTILTEKLKSLTGLTPAAFIIDVRLRAAYHLLEEQKKMRIADLAYASGFNDPKYFSTCFRKKFGFSPKEFIDRLNEKGDKIA</sequence>
<evidence type="ECO:0000256" key="6">
    <source>
        <dbReference type="PROSITE-ProRule" id="PRU00169"/>
    </source>
</evidence>
<dbReference type="InterPro" id="IPR036097">
    <property type="entry name" value="HisK_dim/P_sf"/>
</dbReference>
<feature type="modified residue" description="4-aspartylphosphate" evidence="6">
    <location>
        <position position="1169"/>
    </location>
</feature>
<evidence type="ECO:0000313" key="11">
    <source>
        <dbReference type="EMBL" id="KAA2558909.1"/>
    </source>
</evidence>
<evidence type="ECO:0000259" key="10">
    <source>
        <dbReference type="PROSITE" id="PS50110"/>
    </source>
</evidence>
<dbReference type="Pfam" id="PF00512">
    <property type="entry name" value="HisKA"/>
    <property type="match status" value="1"/>
</dbReference>
<gene>
    <name evidence="11" type="ORF">F2S36_11490</name>
</gene>
<comment type="catalytic activity">
    <reaction evidence="1">
        <text>ATP + protein L-histidine = ADP + protein N-phospho-L-histidine.</text>
        <dbReference type="EC" id="2.7.13.3"/>
    </reaction>
</comment>
<dbReference type="InterPro" id="IPR015943">
    <property type="entry name" value="WD40/YVTN_repeat-like_dom_sf"/>
</dbReference>
<dbReference type="SUPFAM" id="SSF63829">
    <property type="entry name" value="Calcium-dependent phosphotriesterase"/>
    <property type="match status" value="1"/>
</dbReference>
<evidence type="ECO:0000256" key="7">
    <source>
        <dbReference type="SAM" id="Phobius"/>
    </source>
</evidence>
<dbReference type="PANTHER" id="PTHR43547">
    <property type="entry name" value="TWO-COMPONENT HISTIDINE KINASE"/>
    <property type="match status" value="1"/>
</dbReference>
<dbReference type="Gene3D" id="2.130.10.10">
    <property type="entry name" value="YVTN repeat-like/Quinoprotein amine dehydrogenase"/>
    <property type="match status" value="2"/>
</dbReference>
<keyword evidence="7" id="KW-0812">Transmembrane</keyword>
<dbReference type="PANTHER" id="PTHR43547:SF2">
    <property type="entry name" value="HYBRID SIGNAL TRANSDUCTION HISTIDINE KINASE C"/>
    <property type="match status" value="1"/>
</dbReference>
<dbReference type="Pfam" id="PF02518">
    <property type="entry name" value="HATPase_c"/>
    <property type="match status" value="1"/>
</dbReference>
<dbReference type="SUPFAM" id="SSF55874">
    <property type="entry name" value="ATPase domain of HSP90 chaperone/DNA topoisomerase II/histidine kinase"/>
    <property type="match status" value="1"/>
</dbReference>
<keyword evidence="4" id="KW-0805">Transcription regulation</keyword>
<evidence type="ECO:0000256" key="2">
    <source>
        <dbReference type="ARBA" id="ARBA00012438"/>
    </source>
</evidence>
<dbReference type="InterPro" id="IPR003661">
    <property type="entry name" value="HisK_dim/P_dom"/>
</dbReference>
<feature type="domain" description="HTH araC/xylS-type" evidence="8">
    <location>
        <begin position="1268"/>
        <end position="1368"/>
    </location>
</feature>
<protein>
    <recommendedName>
        <fullName evidence="2">histidine kinase</fullName>
        <ecNumber evidence="2">2.7.13.3</ecNumber>
    </recommendedName>
</protein>
<dbReference type="GO" id="GO:0043565">
    <property type="term" value="F:sequence-specific DNA binding"/>
    <property type="evidence" value="ECO:0007669"/>
    <property type="project" value="InterPro"/>
</dbReference>
<dbReference type="InterPro" id="IPR013783">
    <property type="entry name" value="Ig-like_fold"/>
</dbReference>
<dbReference type="EC" id="2.7.13.3" evidence="2"/>
<keyword evidence="7" id="KW-0472">Membrane</keyword>
<evidence type="ECO:0000259" key="8">
    <source>
        <dbReference type="PROSITE" id="PS01124"/>
    </source>
</evidence>
<dbReference type="InterPro" id="IPR011006">
    <property type="entry name" value="CheY-like_superfamily"/>
</dbReference>
<dbReference type="Gene3D" id="1.10.287.130">
    <property type="match status" value="1"/>
</dbReference>
<dbReference type="CDD" id="cd17574">
    <property type="entry name" value="REC_OmpR"/>
    <property type="match status" value="1"/>
</dbReference>
<dbReference type="Proteomes" id="UP000323119">
    <property type="component" value="Unassembled WGS sequence"/>
</dbReference>
<dbReference type="SMART" id="SM00387">
    <property type="entry name" value="HATPase_c"/>
    <property type="match status" value="1"/>
</dbReference>
<dbReference type="SUPFAM" id="SSF101898">
    <property type="entry name" value="NHL repeat"/>
    <property type="match status" value="1"/>
</dbReference>
<dbReference type="InterPro" id="IPR036890">
    <property type="entry name" value="HATPase_C_sf"/>
</dbReference>
<evidence type="ECO:0000256" key="4">
    <source>
        <dbReference type="ARBA" id="ARBA00023015"/>
    </source>
</evidence>
<keyword evidence="7" id="KW-1133">Transmembrane helix</keyword>
<feature type="transmembrane region" description="Helical" evidence="7">
    <location>
        <begin position="802"/>
        <end position="823"/>
    </location>
</feature>
<name>A0A9P3ZH23_9BACT</name>
<dbReference type="PROSITE" id="PS50110">
    <property type="entry name" value="RESPONSE_REGULATORY"/>
    <property type="match status" value="1"/>
</dbReference>
<dbReference type="PROSITE" id="PS50109">
    <property type="entry name" value="HIS_KIN"/>
    <property type="match status" value="1"/>
</dbReference>
<dbReference type="InterPro" id="IPR011110">
    <property type="entry name" value="Reg_prop"/>
</dbReference>
<dbReference type="Gene3D" id="1.10.10.60">
    <property type="entry name" value="Homeodomain-like"/>
    <property type="match status" value="1"/>
</dbReference>
<reference evidence="11 12" key="1">
    <citation type="journal article" date="2019" name="Nat. Med.">
        <title>A library of human gut bacterial isolates paired with longitudinal multiomics data enables mechanistic microbiome research.</title>
        <authorList>
            <person name="Poyet M."/>
            <person name="Groussin M."/>
            <person name="Gibbons S.M."/>
            <person name="Avila-Pacheco J."/>
            <person name="Jiang X."/>
            <person name="Kearney S.M."/>
            <person name="Perrotta A.R."/>
            <person name="Berdy B."/>
            <person name="Zhao S."/>
            <person name="Lieberman T.D."/>
            <person name="Swanson P.K."/>
            <person name="Smith M."/>
            <person name="Roesemann S."/>
            <person name="Alexander J.E."/>
            <person name="Rich S.A."/>
            <person name="Livny J."/>
            <person name="Vlamakis H."/>
            <person name="Clish C."/>
            <person name="Bullock K."/>
            <person name="Deik A."/>
            <person name="Scott J."/>
            <person name="Pierce K.A."/>
            <person name="Xavier R.J."/>
            <person name="Alm E.J."/>
        </authorList>
    </citation>
    <scope>NUCLEOTIDE SEQUENCE [LARGE SCALE GENOMIC DNA]</scope>
    <source>
        <strain evidence="11 12">BIOML-A204</strain>
    </source>
</reference>
<dbReference type="SMART" id="SM00388">
    <property type="entry name" value="HisKA"/>
    <property type="match status" value="1"/>
</dbReference>
<dbReference type="SUPFAM" id="SSF46689">
    <property type="entry name" value="Homeodomain-like"/>
    <property type="match status" value="1"/>
</dbReference>
<dbReference type="Gene3D" id="3.30.565.10">
    <property type="entry name" value="Histidine kinase-like ATPase, C-terminal domain"/>
    <property type="match status" value="1"/>
</dbReference>
<dbReference type="Gene3D" id="2.60.40.10">
    <property type="entry name" value="Immunoglobulins"/>
    <property type="match status" value="1"/>
</dbReference>
<dbReference type="Pfam" id="PF07494">
    <property type="entry name" value="Reg_prop"/>
    <property type="match status" value="4"/>
</dbReference>
<dbReference type="GO" id="GO:0000155">
    <property type="term" value="F:phosphorelay sensor kinase activity"/>
    <property type="evidence" value="ECO:0007669"/>
    <property type="project" value="InterPro"/>
</dbReference>
<dbReference type="SUPFAM" id="SSF47384">
    <property type="entry name" value="Homodimeric domain of signal transducing histidine kinase"/>
    <property type="match status" value="1"/>
</dbReference>
<dbReference type="Pfam" id="PF07495">
    <property type="entry name" value="Y_Y_Y"/>
    <property type="match status" value="1"/>
</dbReference>
<dbReference type="InterPro" id="IPR009057">
    <property type="entry name" value="Homeodomain-like_sf"/>
</dbReference>
<feature type="domain" description="Response regulatory" evidence="10">
    <location>
        <begin position="1121"/>
        <end position="1236"/>
    </location>
</feature>
<keyword evidence="3 6" id="KW-0597">Phosphoprotein</keyword>
<dbReference type="SUPFAM" id="SSF52172">
    <property type="entry name" value="CheY-like"/>
    <property type="match status" value="1"/>
</dbReference>
<keyword evidence="5" id="KW-0804">Transcription</keyword>
<dbReference type="InterPro" id="IPR011123">
    <property type="entry name" value="Y_Y_Y"/>
</dbReference>
<accession>A0A9P3ZH23</accession>
<organism evidence="11 12">
    <name type="scientific">Alistipes onderdonkii</name>
    <dbReference type="NCBI Taxonomy" id="328813"/>
    <lineage>
        <taxon>Bacteria</taxon>
        <taxon>Pseudomonadati</taxon>
        <taxon>Bacteroidota</taxon>
        <taxon>Bacteroidia</taxon>
        <taxon>Bacteroidales</taxon>
        <taxon>Rikenellaceae</taxon>
        <taxon>Alistipes</taxon>
    </lineage>
</organism>
<dbReference type="FunFam" id="2.60.40.10:FF:000791">
    <property type="entry name" value="Two-component system sensor histidine kinase/response regulator"/>
    <property type="match status" value="1"/>
</dbReference>
<dbReference type="SMART" id="SM00342">
    <property type="entry name" value="HTH_ARAC"/>
    <property type="match status" value="1"/>
</dbReference>
<dbReference type="GO" id="GO:0003700">
    <property type="term" value="F:DNA-binding transcription factor activity"/>
    <property type="evidence" value="ECO:0007669"/>
    <property type="project" value="InterPro"/>
</dbReference>